<organism evidence="3 4">
    <name type="scientific">Bicyclus anynana</name>
    <name type="common">Squinting bush brown butterfly</name>
    <dbReference type="NCBI Taxonomy" id="110368"/>
    <lineage>
        <taxon>Eukaryota</taxon>
        <taxon>Metazoa</taxon>
        <taxon>Ecdysozoa</taxon>
        <taxon>Arthropoda</taxon>
        <taxon>Hexapoda</taxon>
        <taxon>Insecta</taxon>
        <taxon>Pterygota</taxon>
        <taxon>Neoptera</taxon>
        <taxon>Endopterygota</taxon>
        <taxon>Lepidoptera</taxon>
        <taxon>Glossata</taxon>
        <taxon>Ditrysia</taxon>
        <taxon>Papilionoidea</taxon>
        <taxon>Nymphalidae</taxon>
        <taxon>Satyrinae</taxon>
        <taxon>Satyrini</taxon>
        <taxon>Mycalesina</taxon>
        <taxon>Bicyclus</taxon>
    </lineage>
</organism>
<dbReference type="Pfam" id="PF00078">
    <property type="entry name" value="RVT_1"/>
    <property type="match status" value="1"/>
</dbReference>
<reference evidence="4" key="1">
    <citation type="submission" date="2025-08" db="UniProtKB">
        <authorList>
            <consortium name="RefSeq"/>
        </authorList>
    </citation>
    <scope>IDENTIFICATION</scope>
</reference>
<dbReference type="InterPro" id="IPR043502">
    <property type="entry name" value="DNA/RNA_pol_sf"/>
</dbReference>
<dbReference type="InterPro" id="IPR000477">
    <property type="entry name" value="RT_dom"/>
</dbReference>
<gene>
    <name evidence="4" type="primary">LOC128199241</name>
</gene>
<evidence type="ECO:0000256" key="1">
    <source>
        <dbReference type="SAM" id="MobiDB-lite"/>
    </source>
</evidence>
<proteinExistence type="predicted"/>
<keyword evidence="3" id="KW-1185">Reference proteome</keyword>
<name>A0ABM3LXU8_BICAN</name>
<dbReference type="SUPFAM" id="SSF56672">
    <property type="entry name" value="DNA/RNA polymerases"/>
    <property type="match status" value="1"/>
</dbReference>
<feature type="domain" description="Reverse transcriptase" evidence="2">
    <location>
        <begin position="222"/>
        <end position="325"/>
    </location>
</feature>
<accession>A0ABM3LXU8</accession>
<sequence>MQVQEKYNWLERTIKSSIQQRTNNKDLSDKWKSAKTTNLLNERADLINGKSTNDRRKKIAKLSKEIKESIRKDRTQRRMETMERHILQTGGIKKANKELNNTKDWIVQMKDDNRLKENRRQGILGIATSYYKKLYECTRVEEEIEMLEMSTVPSIMQEEVEFALETQKDDKAPGPDGISNELLKQTKQVITPILKEIFNDITNSESIPQQWTESNIILLYKKGDQYDIGNYRPISLMSNVYKIFAKIILKRIERKLDEQQPVEQAGFRKEYSVLDHIHAVRQIIEKYGEYQLKYYIAFVDYSKAFDSLLHTKIWVALNDQGCDLKSKKAKMEVVGTHDQRKGQVEQNNYTVVSKRREKEQRKATKKMGR</sequence>
<dbReference type="CDD" id="cd01650">
    <property type="entry name" value="RT_nLTR_like"/>
    <property type="match status" value="1"/>
</dbReference>
<dbReference type="GeneID" id="128199241"/>
<evidence type="ECO:0000313" key="4">
    <source>
        <dbReference type="RefSeq" id="XP_052743893.1"/>
    </source>
</evidence>
<dbReference type="PANTHER" id="PTHR19446">
    <property type="entry name" value="REVERSE TRANSCRIPTASES"/>
    <property type="match status" value="1"/>
</dbReference>
<dbReference type="RefSeq" id="XP_052743893.1">
    <property type="nucleotide sequence ID" value="XM_052887933.1"/>
</dbReference>
<dbReference type="Proteomes" id="UP001652582">
    <property type="component" value="Chromosome 20"/>
</dbReference>
<evidence type="ECO:0000259" key="2">
    <source>
        <dbReference type="Pfam" id="PF00078"/>
    </source>
</evidence>
<feature type="region of interest" description="Disordered" evidence="1">
    <location>
        <begin position="337"/>
        <end position="369"/>
    </location>
</feature>
<protein>
    <submittedName>
        <fullName evidence="4">Uncharacterized protein LOC128199241</fullName>
    </submittedName>
</protein>
<evidence type="ECO:0000313" key="3">
    <source>
        <dbReference type="Proteomes" id="UP001652582"/>
    </source>
</evidence>